<comment type="caution">
    <text evidence="3">The sequence shown here is derived from an EMBL/GenBank/DDBJ whole genome shotgun (WGS) entry which is preliminary data.</text>
</comment>
<dbReference type="InterPro" id="IPR001849">
    <property type="entry name" value="PH_domain"/>
</dbReference>
<keyword evidence="4" id="KW-1185">Reference proteome</keyword>
<proteinExistence type="predicted"/>
<dbReference type="InterPro" id="IPR011993">
    <property type="entry name" value="PH-like_dom_sf"/>
</dbReference>
<reference evidence="3 4" key="1">
    <citation type="journal article" date="2021" name="Sci. Rep.">
        <title>The genome of the diatom Chaetoceros tenuissimus carries an ancient integrated fragment of an extant virus.</title>
        <authorList>
            <person name="Hongo Y."/>
            <person name="Kimura K."/>
            <person name="Takaki Y."/>
            <person name="Yoshida Y."/>
            <person name="Baba S."/>
            <person name="Kobayashi G."/>
            <person name="Nagasaki K."/>
            <person name="Hano T."/>
            <person name="Tomaru Y."/>
        </authorList>
    </citation>
    <scope>NUCLEOTIDE SEQUENCE [LARGE SCALE GENOMIC DNA]</scope>
    <source>
        <strain evidence="3 4">NIES-3715</strain>
    </source>
</reference>
<dbReference type="SUPFAM" id="SSF50729">
    <property type="entry name" value="PH domain-like"/>
    <property type="match status" value="1"/>
</dbReference>
<dbReference type="Gene3D" id="2.30.29.30">
    <property type="entry name" value="Pleckstrin-homology domain (PH domain)/Phosphotyrosine-binding domain (PTB)"/>
    <property type="match status" value="1"/>
</dbReference>
<gene>
    <name evidence="3" type="ORF">CTEN210_11145</name>
</gene>
<name>A0AAD3CZ75_9STRA</name>
<dbReference type="Proteomes" id="UP001054902">
    <property type="component" value="Unassembled WGS sequence"/>
</dbReference>
<organism evidence="3 4">
    <name type="scientific">Chaetoceros tenuissimus</name>
    <dbReference type="NCBI Taxonomy" id="426638"/>
    <lineage>
        <taxon>Eukaryota</taxon>
        <taxon>Sar</taxon>
        <taxon>Stramenopiles</taxon>
        <taxon>Ochrophyta</taxon>
        <taxon>Bacillariophyta</taxon>
        <taxon>Coscinodiscophyceae</taxon>
        <taxon>Chaetocerotophycidae</taxon>
        <taxon>Chaetocerotales</taxon>
        <taxon>Chaetocerotaceae</taxon>
        <taxon>Chaetoceros</taxon>
    </lineage>
</organism>
<sequence>MNSSSISLSPRRQESHRVYLQQIISQPDHVTQITIKSGQQHHETSVNITSAAVRLTSSARTEDVTNLLRQKFGLPPLPAQNNLKNSDERGSLTPSGSTSKLDKIAAVLQRQRSSEKHVQKRPHDPLKYDTIVIVASCFLPKGFIRFEHERPIAPIAGNINMNDDMNYAAHLQLNQGSEAFNLFQTLSPDDNPLIVKDELYQRIQKIQEEALAVYGSWQAASTENESITSSKPTSSKPRFRKPPVIRLFFMPCHNSGVSNATIDIEGYCTDVEDDSEDCQESNTNLQKSMVEQESNTKTEKQPSWKDEVASTYIQNNNEKMLRALQLSNEQKRLMKERNLLATLSALEVSSGNDCITGYLLKQSKRDENVWKRVHCVLPSAQQFWFVYRVKNEYLYDLLLLNEDEYGNRSSSMSSSNGNNIMATRSVGTHGVIYLDGTYLIEAMDSNSPVAGIPNTFQMITKEGEIHTFRASSRNAYLKWMDCISKSIVQCQENSFLEHAEEMVKKSLSVVS</sequence>
<dbReference type="PROSITE" id="PS50003">
    <property type="entry name" value="PH_DOMAIN"/>
    <property type="match status" value="1"/>
</dbReference>
<evidence type="ECO:0000313" key="4">
    <source>
        <dbReference type="Proteomes" id="UP001054902"/>
    </source>
</evidence>
<dbReference type="EMBL" id="BLLK01000047">
    <property type="protein sequence ID" value="GFH54669.1"/>
    <property type="molecule type" value="Genomic_DNA"/>
</dbReference>
<evidence type="ECO:0000256" key="1">
    <source>
        <dbReference type="SAM" id="MobiDB-lite"/>
    </source>
</evidence>
<evidence type="ECO:0000313" key="3">
    <source>
        <dbReference type="EMBL" id="GFH54669.1"/>
    </source>
</evidence>
<accession>A0AAD3CZ75</accession>
<protein>
    <recommendedName>
        <fullName evidence="2">PH domain-containing protein</fullName>
    </recommendedName>
</protein>
<feature type="region of interest" description="Disordered" evidence="1">
    <location>
        <begin position="273"/>
        <end position="301"/>
    </location>
</feature>
<feature type="compositionally biased region" description="Polar residues" evidence="1">
    <location>
        <begin position="280"/>
        <end position="293"/>
    </location>
</feature>
<dbReference type="CDD" id="cd00821">
    <property type="entry name" value="PH"/>
    <property type="match status" value="1"/>
</dbReference>
<dbReference type="Pfam" id="PF00169">
    <property type="entry name" value="PH"/>
    <property type="match status" value="1"/>
</dbReference>
<dbReference type="AlphaFoldDB" id="A0AAD3CZ75"/>
<feature type="domain" description="PH" evidence="2">
    <location>
        <begin position="352"/>
        <end position="488"/>
    </location>
</feature>
<evidence type="ECO:0000259" key="2">
    <source>
        <dbReference type="PROSITE" id="PS50003"/>
    </source>
</evidence>
<feature type="region of interest" description="Disordered" evidence="1">
    <location>
        <begin position="73"/>
        <end position="98"/>
    </location>
</feature>
<dbReference type="SMART" id="SM00233">
    <property type="entry name" value="PH"/>
    <property type="match status" value="1"/>
</dbReference>